<reference evidence="2 3" key="1">
    <citation type="submission" date="2019-05" db="EMBL/GenBank/DDBJ databases">
        <title>Verrucobacter flavum gen. nov., sp. nov. a new member of the family Verrucomicrobiaceae.</title>
        <authorList>
            <person name="Szuroczki S."/>
            <person name="Abbaszade G."/>
            <person name="Szabo A."/>
            <person name="Felfoldi T."/>
            <person name="Schumann P."/>
            <person name="Boka K."/>
            <person name="Keki Z."/>
            <person name="Toumi M."/>
            <person name="Toth E."/>
        </authorList>
    </citation>
    <scope>NUCLEOTIDE SEQUENCE [LARGE SCALE GENOMIC DNA]</scope>
    <source>
        <strain evidence="2 3">MG-N-17</strain>
    </source>
</reference>
<dbReference type="GO" id="GO:0005975">
    <property type="term" value="P:carbohydrate metabolic process"/>
    <property type="evidence" value="ECO:0007669"/>
    <property type="project" value="InterPro"/>
</dbReference>
<name>A0A5R8KI22_9BACT</name>
<keyword evidence="1" id="KW-0732">Signal</keyword>
<dbReference type="AlphaFoldDB" id="A0A5R8KI22"/>
<feature type="signal peptide" evidence="1">
    <location>
        <begin position="1"/>
        <end position="22"/>
    </location>
</feature>
<gene>
    <name evidence="2" type="ORF">FEM03_05705</name>
</gene>
<dbReference type="RefSeq" id="WP_138085231.1">
    <property type="nucleotide sequence ID" value="NZ_VAUV01000004.1"/>
</dbReference>
<feature type="chain" id="PRO_5024309797" description="DUF4034 domain-containing protein" evidence="1">
    <location>
        <begin position="23"/>
        <end position="426"/>
    </location>
</feature>
<keyword evidence="3" id="KW-1185">Reference proteome</keyword>
<sequence length="426" mass="48434">MMIRKVAGVAWLLMVLGGVAWAEVDAKMASAHQQMWSRFVDEYGLVGDYTDMEGKFPRPTPEECVAGKPNALAWWTPTENGAMFNGTYMDAICQRWRLTQSVEDKEKAQRLMRGLMLLASVGKTKGFIARNVATDGKTPYTMGSNDQTAPWFFGLWRYLETGLADESEREEIVAKMVEVAEALEASDWRMPCNEGAPSPYRGTFAGIGWEFSPRFLFVLKVMHELTGDQKWVDYYGKALQEFSPLSGKTRLEVCRIGMLFEHEKRHSWTCASGVICLRGLWELEKDPALKSAYAEGLVASAKLASASLPLYAEFKPEENKTFLADWRVLNQWWKPQHSEQEAVDLAILQVKELGKLSPRRHQEFTWVREPAYAAWIVTMCPDADLVKQQAGAIQKVLGHYDYAKLYYSQFFPVEAAWYRLKALEGK</sequence>
<organism evidence="2 3">
    <name type="scientific">Phragmitibacter flavus</name>
    <dbReference type="NCBI Taxonomy" id="2576071"/>
    <lineage>
        <taxon>Bacteria</taxon>
        <taxon>Pseudomonadati</taxon>
        <taxon>Verrucomicrobiota</taxon>
        <taxon>Verrucomicrobiia</taxon>
        <taxon>Verrucomicrobiales</taxon>
        <taxon>Verrucomicrobiaceae</taxon>
        <taxon>Phragmitibacter</taxon>
    </lineage>
</organism>
<dbReference type="InterPro" id="IPR008928">
    <property type="entry name" value="6-hairpin_glycosidase_sf"/>
</dbReference>
<dbReference type="SUPFAM" id="SSF48208">
    <property type="entry name" value="Six-hairpin glycosidases"/>
    <property type="match status" value="1"/>
</dbReference>
<evidence type="ECO:0008006" key="4">
    <source>
        <dbReference type="Google" id="ProtNLM"/>
    </source>
</evidence>
<evidence type="ECO:0000313" key="3">
    <source>
        <dbReference type="Proteomes" id="UP000306196"/>
    </source>
</evidence>
<protein>
    <recommendedName>
        <fullName evidence="4">DUF4034 domain-containing protein</fullName>
    </recommendedName>
</protein>
<dbReference type="OrthoDB" id="177692at2"/>
<accession>A0A5R8KI22</accession>
<comment type="caution">
    <text evidence="2">The sequence shown here is derived from an EMBL/GenBank/DDBJ whole genome shotgun (WGS) entry which is preliminary data.</text>
</comment>
<proteinExistence type="predicted"/>
<dbReference type="Proteomes" id="UP000306196">
    <property type="component" value="Unassembled WGS sequence"/>
</dbReference>
<dbReference type="EMBL" id="VAUV01000004">
    <property type="protein sequence ID" value="TLD71635.1"/>
    <property type="molecule type" value="Genomic_DNA"/>
</dbReference>
<evidence type="ECO:0000313" key="2">
    <source>
        <dbReference type="EMBL" id="TLD71635.1"/>
    </source>
</evidence>
<evidence type="ECO:0000256" key="1">
    <source>
        <dbReference type="SAM" id="SignalP"/>
    </source>
</evidence>